<dbReference type="Proteomes" id="UP000297475">
    <property type="component" value="Unassembled WGS sequence"/>
</dbReference>
<dbReference type="GO" id="GO:0004803">
    <property type="term" value="F:transposase activity"/>
    <property type="evidence" value="ECO:0007669"/>
    <property type="project" value="InterPro"/>
</dbReference>
<dbReference type="Gene3D" id="3.30.70.1290">
    <property type="entry name" value="Transposase IS200-like"/>
    <property type="match status" value="1"/>
</dbReference>
<dbReference type="PANTHER" id="PTHR36966:SF1">
    <property type="entry name" value="REP-ASSOCIATED TYROSINE TRANSPOSASE"/>
    <property type="match status" value="1"/>
</dbReference>
<dbReference type="EMBL" id="SRMF01000001">
    <property type="protein sequence ID" value="TGG95283.1"/>
    <property type="molecule type" value="Genomic_DNA"/>
</dbReference>
<dbReference type="Pfam" id="PF01797">
    <property type="entry name" value="Y1_Tnp"/>
    <property type="match status" value="1"/>
</dbReference>
<keyword evidence="3" id="KW-1185">Reference proteome</keyword>
<evidence type="ECO:0000313" key="3">
    <source>
        <dbReference type="Proteomes" id="UP000297475"/>
    </source>
</evidence>
<dbReference type="InterPro" id="IPR036515">
    <property type="entry name" value="Transposase_17_sf"/>
</dbReference>
<reference evidence="2 3" key="1">
    <citation type="submission" date="2019-04" db="EMBL/GenBank/DDBJ databases">
        <title>Natronospirillum operosus gen. nov., sp. nov., a haloalkaliphilic satellite isolated from decaying biomass of laboratory culture of cyanobacterium Geitlerinema sp. and proposal of Natronospirillaceae fam. nov. and Saccharospirillaceae fam. nov.</title>
        <authorList>
            <person name="Kevbrin V."/>
            <person name="Boltyanskaya Y."/>
            <person name="Koziaeva V."/>
            <person name="Grouzdev D.S."/>
            <person name="Park M."/>
            <person name="Cho J."/>
        </authorList>
    </citation>
    <scope>NUCLEOTIDE SEQUENCE [LARGE SCALE GENOMIC DNA]</scope>
    <source>
        <strain evidence="2 3">G-116</strain>
    </source>
</reference>
<feature type="domain" description="Transposase IS200-like" evidence="1">
    <location>
        <begin position="14"/>
        <end position="122"/>
    </location>
</feature>
<name>A0A4Z0WIM7_9GAMM</name>
<dbReference type="OrthoDB" id="9794403at2"/>
<dbReference type="SMART" id="SM01321">
    <property type="entry name" value="Y1_Tnp"/>
    <property type="match status" value="1"/>
</dbReference>
<evidence type="ECO:0000313" key="2">
    <source>
        <dbReference type="EMBL" id="TGG95283.1"/>
    </source>
</evidence>
<dbReference type="RefSeq" id="WP_135480826.1">
    <property type="nucleotide sequence ID" value="NZ_SRMF01000001.1"/>
</dbReference>
<comment type="caution">
    <text evidence="2">The sequence shown here is derived from an EMBL/GenBank/DDBJ whole genome shotgun (WGS) entry which is preliminary data.</text>
</comment>
<protein>
    <submittedName>
        <fullName evidence="2">Transposase</fullName>
    </submittedName>
</protein>
<gene>
    <name evidence="2" type="ORF">E4656_02355</name>
</gene>
<dbReference type="NCBIfam" id="NF047646">
    <property type="entry name" value="REP_Tyr_transpos"/>
    <property type="match status" value="1"/>
</dbReference>
<organism evidence="2 3">
    <name type="scientific">Natronospirillum operosum</name>
    <dbReference type="NCBI Taxonomy" id="2759953"/>
    <lineage>
        <taxon>Bacteria</taxon>
        <taxon>Pseudomonadati</taxon>
        <taxon>Pseudomonadota</taxon>
        <taxon>Gammaproteobacteria</taxon>
        <taxon>Oceanospirillales</taxon>
        <taxon>Natronospirillaceae</taxon>
        <taxon>Natronospirillum</taxon>
    </lineage>
</organism>
<evidence type="ECO:0000259" key="1">
    <source>
        <dbReference type="SMART" id="SM01321"/>
    </source>
</evidence>
<dbReference type="GO" id="GO:0006313">
    <property type="term" value="P:DNA transposition"/>
    <property type="evidence" value="ECO:0007669"/>
    <property type="project" value="InterPro"/>
</dbReference>
<dbReference type="AlphaFoldDB" id="A0A4Z0WIM7"/>
<dbReference type="InterPro" id="IPR052715">
    <property type="entry name" value="RAYT_transposase"/>
</dbReference>
<dbReference type="GO" id="GO:0043565">
    <property type="term" value="F:sequence-specific DNA binding"/>
    <property type="evidence" value="ECO:0007669"/>
    <property type="project" value="TreeGrafter"/>
</dbReference>
<accession>A0A4Z0WIM7</accession>
<dbReference type="InterPro" id="IPR002686">
    <property type="entry name" value="Transposase_17"/>
</dbReference>
<sequence>MPHSNRLRQYRTSLHGHFYHVVTSTRNREPVFSNLAAARQCIQTMQDEDQSGSTRTYAYCLMPDHLHWLFQLQGESLSKVVRRVKAKTSLKVGQPLWQSGYYDHVIRAEESMIEIARYIIANPKRAGLTRSVRDFSHWDCIWI</sequence>
<proteinExistence type="predicted"/>
<dbReference type="SUPFAM" id="SSF143422">
    <property type="entry name" value="Transposase IS200-like"/>
    <property type="match status" value="1"/>
</dbReference>
<dbReference type="PANTHER" id="PTHR36966">
    <property type="entry name" value="REP-ASSOCIATED TYROSINE TRANSPOSASE"/>
    <property type="match status" value="1"/>
</dbReference>